<dbReference type="AlphaFoldDB" id="A0AAU9PKS1"/>
<dbReference type="EMBL" id="CAKMRJ010005634">
    <property type="protein sequence ID" value="CAH1450911.1"/>
    <property type="molecule type" value="Genomic_DNA"/>
</dbReference>
<accession>A0AAU9PKS1</accession>
<evidence type="ECO:0000313" key="2">
    <source>
        <dbReference type="Proteomes" id="UP001157418"/>
    </source>
</evidence>
<evidence type="ECO:0000313" key="1">
    <source>
        <dbReference type="EMBL" id="CAH1450911.1"/>
    </source>
</evidence>
<gene>
    <name evidence="1" type="ORF">LVIROSA_LOCUS36302</name>
</gene>
<name>A0AAU9PKS1_9ASTR</name>
<reference evidence="1 2" key="1">
    <citation type="submission" date="2022-01" db="EMBL/GenBank/DDBJ databases">
        <authorList>
            <person name="Xiong W."/>
            <person name="Schranz E."/>
        </authorList>
    </citation>
    <scope>NUCLEOTIDE SEQUENCE [LARGE SCALE GENOMIC DNA]</scope>
</reference>
<keyword evidence="2" id="KW-1185">Reference proteome</keyword>
<protein>
    <submittedName>
        <fullName evidence="1">Uncharacterized protein</fullName>
    </submittedName>
</protein>
<proteinExistence type="predicted"/>
<organism evidence="1 2">
    <name type="scientific">Lactuca virosa</name>
    <dbReference type="NCBI Taxonomy" id="75947"/>
    <lineage>
        <taxon>Eukaryota</taxon>
        <taxon>Viridiplantae</taxon>
        <taxon>Streptophyta</taxon>
        <taxon>Embryophyta</taxon>
        <taxon>Tracheophyta</taxon>
        <taxon>Spermatophyta</taxon>
        <taxon>Magnoliopsida</taxon>
        <taxon>eudicotyledons</taxon>
        <taxon>Gunneridae</taxon>
        <taxon>Pentapetalae</taxon>
        <taxon>asterids</taxon>
        <taxon>campanulids</taxon>
        <taxon>Asterales</taxon>
        <taxon>Asteraceae</taxon>
        <taxon>Cichorioideae</taxon>
        <taxon>Cichorieae</taxon>
        <taxon>Lactucinae</taxon>
        <taxon>Lactuca</taxon>
    </lineage>
</organism>
<comment type="caution">
    <text evidence="1">The sequence shown here is derived from an EMBL/GenBank/DDBJ whole genome shotgun (WGS) entry which is preliminary data.</text>
</comment>
<sequence length="96" mass="11079">MDKNIVNDWLSNLLKVFRCYHSVLFSLSSPTLLNLQSSCSIVDQTSSIDCRLASFSSSSVGYMDTRTWYSVLLDKTQMLWKNLNLRDILMLHPKNE</sequence>
<dbReference type="Proteomes" id="UP001157418">
    <property type="component" value="Unassembled WGS sequence"/>
</dbReference>